<feature type="domain" description="Reverse transcriptase" evidence="2">
    <location>
        <begin position="496"/>
        <end position="613"/>
    </location>
</feature>
<dbReference type="InterPro" id="IPR000477">
    <property type="entry name" value="RT_dom"/>
</dbReference>
<dbReference type="Pfam" id="PF03732">
    <property type="entry name" value="Retrotrans_gag"/>
    <property type="match status" value="1"/>
</dbReference>
<feature type="region of interest" description="Disordered" evidence="1">
    <location>
        <begin position="185"/>
        <end position="232"/>
    </location>
</feature>
<dbReference type="InterPro" id="IPR053134">
    <property type="entry name" value="RNA-dir_DNA_polymerase"/>
</dbReference>
<dbReference type="InterPro" id="IPR005162">
    <property type="entry name" value="Retrotrans_gag_dom"/>
</dbReference>
<comment type="caution">
    <text evidence="4">The sequence shown here is derived from an EMBL/GenBank/DDBJ whole genome shotgun (WGS) entry which is preliminary data.</text>
</comment>
<evidence type="ECO:0000313" key="4">
    <source>
        <dbReference type="EMBL" id="KAH0740566.1"/>
    </source>
</evidence>
<organism evidence="4 5">
    <name type="scientific">Solanum tuberosum</name>
    <name type="common">Potato</name>
    <dbReference type="NCBI Taxonomy" id="4113"/>
    <lineage>
        <taxon>Eukaryota</taxon>
        <taxon>Viridiplantae</taxon>
        <taxon>Streptophyta</taxon>
        <taxon>Embryophyta</taxon>
        <taxon>Tracheophyta</taxon>
        <taxon>Spermatophyta</taxon>
        <taxon>Magnoliopsida</taxon>
        <taxon>eudicotyledons</taxon>
        <taxon>Gunneridae</taxon>
        <taxon>Pentapetalae</taxon>
        <taxon>asterids</taxon>
        <taxon>lamiids</taxon>
        <taxon>Solanales</taxon>
        <taxon>Solanaceae</taxon>
        <taxon>Solanoideae</taxon>
        <taxon>Solaneae</taxon>
        <taxon>Solanum</taxon>
    </lineage>
</organism>
<feature type="compositionally biased region" description="Polar residues" evidence="1">
    <location>
        <begin position="197"/>
        <end position="220"/>
    </location>
</feature>
<name>A0ABQ7U2H9_SOLTU</name>
<accession>A0ABQ7U2H9</accession>
<feature type="region of interest" description="Disordered" evidence="1">
    <location>
        <begin position="1"/>
        <end position="20"/>
    </location>
</feature>
<feature type="compositionally biased region" description="Low complexity" evidence="1">
    <location>
        <begin position="221"/>
        <end position="232"/>
    </location>
</feature>
<feature type="compositionally biased region" description="Low complexity" evidence="1">
    <location>
        <begin position="1"/>
        <end position="18"/>
    </location>
</feature>
<dbReference type="Gene3D" id="3.10.10.10">
    <property type="entry name" value="HIV Type 1 Reverse Transcriptase, subunit A, domain 1"/>
    <property type="match status" value="1"/>
</dbReference>
<evidence type="ECO:0000313" key="5">
    <source>
        <dbReference type="Proteomes" id="UP000826656"/>
    </source>
</evidence>
<dbReference type="PANTHER" id="PTHR24559:SF444">
    <property type="entry name" value="REVERSE TRANSCRIPTASE DOMAIN-CONTAINING PROTEIN"/>
    <property type="match status" value="1"/>
</dbReference>
<dbReference type="SUPFAM" id="SSF56672">
    <property type="entry name" value="DNA/RNA polymerases"/>
    <property type="match status" value="1"/>
</dbReference>
<gene>
    <name evidence="4" type="ORF">KY290_033609</name>
</gene>
<evidence type="ECO:0000256" key="1">
    <source>
        <dbReference type="SAM" id="MobiDB-lite"/>
    </source>
</evidence>
<dbReference type="InterPro" id="IPR043502">
    <property type="entry name" value="DNA/RNA_pol_sf"/>
</dbReference>
<reference evidence="4 5" key="1">
    <citation type="journal article" date="2021" name="bioRxiv">
        <title>Chromosome-scale and haplotype-resolved genome assembly of a tetraploid potato cultivar.</title>
        <authorList>
            <person name="Sun H."/>
            <person name="Jiao W.-B."/>
            <person name="Krause K."/>
            <person name="Campoy J.A."/>
            <person name="Goel M."/>
            <person name="Folz-Donahue K."/>
            <person name="Kukat C."/>
            <person name="Huettel B."/>
            <person name="Schneeberger K."/>
        </authorList>
    </citation>
    <scope>NUCLEOTIDE SEQUENCE [LARGE SCALE GENOMIC DNA]</scope>
    <source>
        <strain evidence="4">SolTubOtavaFocal</strain>
        <tissue evidence="4">Leaves</tissue>
    </source>
</reference>
<dbReference type="EMBL" id="JAIVGD010000026">
    <property type="protein sequence ID" value="KAH0740566.1"/>
    <property type="molecule type" value="Genomic_DNA"/>
</dbReference>
<feature type="domain" description="Retrotransposon gag" evidence="3">
    <location>
        <begin position="106"/>
        <end position="174"/>
    </location>
</feature>
<protein>
    <recommendedName>
        <fullName evidence="6">Reverse transcriptase domain-containing protein</fullName>
    </recommendedName>
</protein>
<keyword evidence="5" id="KW-1185">Reference proteome</keyword>
<dbReference type="PANTHER" id="PTHR24559">
    <property type="entry name" value="TRANSPOSON TY3-I GAG-POL POLYPROTEIN"/>
    <property type="match status" value="1"/>
</dbReference>
<dbReference type="InterPro" id="IPR021109">
    <property type="entry name" value="Peptidase_aspartic_dom_sf"/>
</dbReference>
<proteinExistence type="predicted"/>
<evidence type="ECO:0000259" key="3">
    <source>
        <dbReference type="Pfam" id="PF03732"/>
    </source>
</evidence>
<dbReference type="Gene3D" id="2.40.70.10">
    <property type="entry name" value="Acid Proteases"/>
    <property type="match status" value="1"/>
</dbReference>
<dbReference type="CDD" id="cd00303">
    <property type="entry name" value="retropepsin_like"/>
    <property type="match status" value="1"/>
</dbReference>
<evidence type="ECO:0000259" key="2">
    <source>
        <dbReference type="Pfam" id="PF00078"/>
    </source>
</evidence>
<dbReference type="Pfam" id="PF08284">
    <property type="entry name" value="RVP_2"/>
    <property type="match status" value="1"/>
</dbReference>
<dbReference type="Gene3D" id="3.30.70.270">
    <property type="match status" value="1"/>
</dbReference>
<dbReference type="CDD" id="cd01647">
    <property type="entry name" value="RT_LTR"/>
    <property type="match status" value="1"/>
</dbReference>
<sequence>MPPRRANARNANARNANATPLVPDEEVSNAEFMNNIQMLAQSVANQNNQRAPVSVNANVGSTAARVRDFVKMNPPEFLGSQVGEDPQNFIDEVKKIFEVMQWKENRGTDATHITWDCFSETFLDRFFPRELREAKAQEFMNLRVWTRFKQLSRYALHMVADSKAQINKFLYGVSDLVEGDKLREHAKENKKARTGNYEHSQQKSGAPSSANVPSSKFWNNQKGGASGSKSQGSVTGCFGYGQSSHKLRNCPSRQGQGGGGQCQNRIYALHARQDQEDSYDVVTAVKFSVSQKTLSEPFSVSTPVGDRVIARWVYRNYPVTVSQKVTSADFVWLEMVDFDVILGMDWLHFCYASVNFRTRVVRFQFPDEPILEWKGSSLAPMGRFISYLKSRKMISKGYLYHLVQIKDSSSETLTLESVPVVNEFLEVFPEDLPGVPPDREIDFGIDLIPDTQPISIPPYRMAPAELKELKEQLKDLLDKGFIRPSNSPWGAPVLFVKKKDGSLRMCIDYRKLNKVTIKNKYPIPRIDDLFHQLQRASHFSNIDLRSSYHQLKVIDSDIPKTTFRTRYGHYEFVVISFGLTNAPATFMDLMNRVFKQYLDLFVIIFIDDISSFTLGMRKNMRVI</sequence>
<evidence type="ECO:0008006" key="6">
    <source>
        <dbReference type="Google" id="ProtNLM"/>
    </source>
</evidence>
<dbReference type="InterPro" id="IPR043128">
    <property type="entry name" value="Rev_trsase/Diguanyl_cyclase"/>
</dbReference>
<dbReference type="Proteomes" id="UP000826656">
    <property type="component" value="Unassembled WGS sequence"/>
</dbReference>
<dbReference type="Pfam" id="PF00078">
    <property type="entry name" value="RVT_1"/>
    <property type="match status" value="1"/>
</dbReference>